<protein>
    <submittedName>
        <fullName evidence="1">Uncharacterized protein</fullName>
    </submittedName>
</protein>
<evidence type="ECO:0000313" key="2">
    <source>
        <dbReference type="Proteomes" id="UP001189429"/>
    </source>
</evidence>
<gene>
    <name evidence="1" type="ORF">PCOR1329_LOCUS57586</name>
</gene>
<dbReference type="EMBL" id="CAUYUJ010017118">
    <property type="protein sequence ID" value="CAK0871943.1"/>
    <property type="molecule type" value="Genomic_DNA"/>
</dbReference>
<dbReference type="Proteomes" id="UP001189429">
    <property type="component" value="Unassembled WGS sequence"/>
</dbReference>
<proteinExistence type="predicted"/>
<organism evidence="1 2">
    <name type="scientific">Prorocentrum cordatum</name>
    <dbReference type="NCBI Taxonomy" id="2364126"/>
    <lineage>
        <taxon>Eukaryota</taxon>
        <taxon>Sar</taxon>
        <taxon>Alveolata</taxon>
        <taxon>Dinophyceae</taxon>
        <taxon>Prorocentrales</taxon>
        <taxon>Prorocentraceae</taxon>
        <taxon>Prorocentrum</taxon>
    </lineage>
</organism>
<comment type="caution">
    <text evidence="1">The sequence shown here is derived from an EMBL/GenBank/DDBJ whole genome shotgun (WGS) entry which is preliminary data.</text>
</comment>
<evidence type="ECO:0000313" key="1">
    <source>
        <dbReference type="EMBL" id="CAK0871943.1"/>
    </source>
</evidence>
<sequence>MSRTWSREGMTCVGTDRVLCTTIVSWQELSGSVQKLAHFGHPDSSLRRGHPPARHVKARALGSIRMARASSPVEFSEARRRMPGTADGADPLTTTEALFYDSDADTDDEFQARLAEAYRECSPSRQRRLAERSKNPSSFASYAMQDPPLGRTLVSIFPTPVGGPVDVNGCEHARAPVFPSVVQPPVFPNEAAVPFSVPAPPFAVPNLSQAPARPPRDAPAWLAEAGLLGPPSWNRLSYSSYPSSLVIILLRLRHSLCPPMGRSPRRCNGVCANSLRARSREKCSPPERVTRAWDPRGRLLLLLLPL</sequence>
<keyword evidence="2" id="KW-1185">Reference proteome</keyword>
<name>A0ABN9VFJ9_9DINO</name>
<accession>A0ABN9VFJ9</accession>
<reference evidence="1" key="1">
    <citation type="submission" date="2023-10" db="EMBL/GenBank/DDBJ databases">
        <authorList>
            <person name="Chen Y."/>
            <person name="Shah S."/>
            <person name="Dougan E. K."/>
            <person name="Thang M."/>
            <person name="Chan C."/>
        </authorList>
    </citation>
    <scope>NUCLEOTIDE SEQUENCE [LARGE SCALE GENOMIC DNA]</scope>
</reference>